<dbReference type="InterPro" id="IPR050764">
    <property type="entry name" value="CbbQ/NirQ/NorQ/GpvN"/>
</dbReference>
<dbReference type="CDD" id="cd00009">
    <property type="entry name" value="AAA"/>
    <property type="match status" value="1"/>
</dbReference>
<proteinExistence type="inferred from homology"/>
<gene>
    <name evidence="6" type="ORF">SAMN05660462_02162</name>
</gene>
<dbReference type="PANTHER" id="PTHR42759">
    <property type="entry name" value="MOXR FAMILY PROTEIN"/>
    <property type="match status" value="1"/>
</dbReference>
<organism evidence="6 7">
    <name type="scientific">Proteiniborus ethanoligenes</name>
    <dbReference type="NCBI Taxonomy" id="415015"/>
    <lineage>
        <taxon>Bacteria</taxon>
        <taxon>Bacillati</taxon>
        <taxon>Bacillota</taxon>
        <taxon>Clostridia</taxon>
        <taxon>Eubacteriales</taxon>
        <taxon>Proteiniborus</taxon>
    </lineage>
</organism>
<feature type="domain" description="ChlI/MoxR AAA lid" evidence="5">
    <location>
        <begin position="232"/>
        <end position="304"/>
    </location>
</feature>
<protein>
    <submittedName>
        <fullName evidence="6">MoxR-like ATPase</fullName>
    </submittedName>
</protein>
<name>A0A1H3R0Y1_9FIRM</name>
<reference evidence="6 7" key="1">
    <citation type="submission" date="2016-10" db="EMBL/GenBank/DDBJ databases">
        <authorList>
            <person name="de Groot N.N."/>
        </authorList>
    </citation>
    <scope>NUCLEOTIDE SEQUENCE [LARGE SCALE GENOMIC DNA]</scope>
    <source>
        <strain evidence="6 7">DSM 21650</strain>
    </source>
</reference>
<dbReference type="PIRSF" id="PIRSF002849">
    <property type="entry name" value="AAA_ATPase_chaperone_MoxR_prd"/>
    <property type="match status" value="1"/>
</dbReference>
<dbReference type="GO" id="GO:0016887">
    <property type="term" value="F:ATP hydrolysis activity"/>
    <property type="evidence" value="ECO:0007669"/>
    <property type="project" value="InterPro"/>
</dbReference>
<keyword evidence="1" id="KW-0547">Nucleotide-binding</keyword>
<dbReference type="Gene3D" id="1.10.8.80">
    <property type="entry name" value="Magnesium chelatase subunit I, C-Terminal domain"/>
    <property type="match status" value="1"/>
</dbReference>
<dbReference type="PANTHER" id="PTHR42759:SF5">
    <property type="entry name" value="METHANOL DEHYDROGENASE REGULATOR"/>
    <property type="match status" value="1"/>
</dbReference>
<evidence type="ECO:0000313" key="6">
    <source>
        <dbReference type="EMBL" id="SDZ19337.1"/>
    </source>
</evidence>
<feature type="domain" description="ATPase AAA-3" evidence="4">
    <location>
        <begin position="40"/>
        <end position="170"/>
    </location>
</feature>
<dbReference type="RefSeq" id="WP_091731032.1">
    <property type="nucleotide sequence ID" value="NZ_FNQE01000024.1"/>
</dbReference>
<dbReference type="Pfam" id="PF17863">
    <property type="entry name" value="AAA_lid_2"/>
    <property type="match status" value="1"/>
</dbReference>
<keyword evidence="2" id="KW-0067">ATP-binding</keyword>
<dbReference type="SUPFAM" id="SSF52540">
    <property type="entry name" value="P-loop containing nucleoside triphosphate hydrolases"/>
    <property type="match status" value="1"/>
</dbReference>
<dbReference type="EMBL" id="FNQE01000024">
    <property type="protein sequence ID" value="SDZ19337.1"/>
    <property type="molecule type" value="Genomic_DNA"/>
</dbReference>
<evidence type="ECO:0000259" key="4">
    <source>
        <dbReference type="Pfam" id="PF07726"/>
    </source>
</evidence>
<dbReference type="FunFam" id="3.40.50.300:FF:000640">
    <property type="entry name" value="MoxR family ATPase"/>
    <property type="match status" value="1"/>
</dbReference>
<dbReference type="InterPro" id="IPR041628">
    <property type="entry name" value="ChlI/MoxR_AAA_lid"/>
</dbReference>
<evidence type="ECO:0000313" key="7">
    <source>
        <dbReference type="Proteomes" id="UP000198625"/>
    </source>
</evidence>
<dbReference type="InterPro" id="IPR027417">
    <property type="entry name" value="P-loop_NTPase"/>
</dbReference>
<sequence length="319" mass="36026">MEIKKISEIASKVRSNIQKVIVGKDTVIDLILTSIISSGHVLLEDVPGLGKTMLARSLARSVDCDYKRIQFTPDLLPSDILGLNYFNQKTGEFQLKEGPIMSQIVLADEINRATPRTQSSLLEAMEEHQVSIDGTTYRLKEPFFVIATQNPIETSGTFPLPEAQLDRFFMKLSMGYPKFDDEFEILMRFKDKDPMKQIGAVITPEEIIEARQSYSRVYVDKEIAEYILKIVRATRDNDEIELGISPRGSLALFKASQAYAAINGRDYVLPDDVKLLTKPVFTHRIILNSHAEIKGRTIDDVLDHIILKINVPVEKNSNI</sequence>
<dbReference type="AlphaFoldDB" id="A0A1H3R0Y1"/>
<dbReference type="Gene3D" id="3.40.50.300">
    <property type="entry name" value="P-loop containing nucleotide triphosphate hydrolases"/>
    <property type="match status" value="1"/>
</dbReference>
<keyword evidence="7" id="KW-1185">Reference proteome</keyword>
<comment type="similarity">
    <text evidence="3">Belongs to the MoxR family.</text>
</comment>
<evidence type="ECO:0000256" key="3">
    <source>
        <dbReference type="ARBA" id="ARBA00061607"/>
    </source>
</evidence>
<dbReference type="InterPro" id="IPR011703">
    <property type="entry name" value="ATPase_AAA-3"/>
</dbReference>
<dbReference type="Pfam" id="PF07726">
    <property type="entry name" value="AAA_3"/>
    <property type="match status" value="1"/>
</dbReference>
<dbReference type="GO" id="GO:0005524">
    <property type="term" value="F:ATP binding"/>
    <property type="evidence" value="ECO:0007669"/>
    <property type="project" value="UniProtKB-KW"/>
</dbReference>
<accession>A0A1H3R0Y1</accession>
<evidence type="ECO:0000256" key="1">
    <source>
        <dbReference type="ARBA" id="ARBA00022741"/>
    </source>
</evidence>
<dbReference type="STRING" id="415015.SAMN05660462_02162"/>
<dbReference type="Proteomes" id="UP000198625">
    <property type="component" value="Unassembled WGS sequence"/>
</dbReference>
<evidence type="ECO:0000259" key="5">
    <source>
        <dbReference type="Pfam" id="PF17863"/>
    </source>
</evidence>
<dbReference type="OrthoDB" id="9808397at2"/>
<evidence type="ECO:0000256" key="2">
    <source>
        <dbReference type="ARBA" id="ARBA00022840"/>
    </source>
</evidence>